<sequence length="198" mass="22388">MISHFVVLLLTIIKAGCVLNSTRTVKLSSKNLMTFLTWEPATGSSSETLYQVEYKLYDDSRWIQKKECWNITMVQCDLTKDIAHVTQRMSGQVRAISHGTVSDWAEAKMSIPHSDMTIDPPIFNLVPETNSMQIWISHAQDTPHDYESAKRETCAFTETGKSVHRPPAALPLNLVCVVSRDTPRNSPVQQLRLMSHTE</sequence>
<dbReference type="AlphaFoldDB" id="A0A9Q1EMZ3"/>
<reference evidence="3" key="1">
    <citation type="journal article" date="2023" name="Science">
        <title>Genome structures resolve the early diversification of teleost fishes.</title>
        <authorList>
            <person name="Parey E."/>
            <person name="Louis A."/>
            <person name="Montfort J."/>
            <person name="Bouchez O."/>
            <person name="Roques C."/>
            <person name="Iampietro C."/>
            <person name="Lluch J."/>
            <person name="Castinel A."/>
            <person name="Donnadieu C."/>
            <person name="Desvignes T."/>
            <person name="Floi Bucao C."/>
            <person name="Jouanno E."/>
            <person name="Wen M."/>
            <person name="Mejri S."/>
            <person name="Dirks R."/>
            <person name="Jansen H."/>
            <person name="Henkel C."/>
            <person name="Chen W.J."/>
            <person name="Zahm M."/>
            <person name="Cabau C."/>
            <person name="Klopp C."/>
            <person name="Thompson A.W."/>
            <person name="Robinson-Rechavi M."/>
            <person name="Braasch I."/>
            <person name="Lecointre G."/>
            <person name="Bobe J."/>
            <person name="Postlethwait J.H."/>
            <person name="Berthelot C."/>
            <person name="Roest Crollius H."/>
            <person name="Guiguen Y."/>
        </authorList>
    </citation>
    <scope>NUCLEOTIDE SEQUENCE</scope>
    <source>
        <strain evidence="3">WJC10195</strain>
    </source>
</reference>
<organism evidence="3 4">
    <name type="scientific">Synaphobranchus kaupii</name>
    <name type="common">Kaup's arrowtooth eel</name>
    <dbReference type="NCBI Taxonomy" id="118154"/>
    <lineage>
        <taxon>Eukaryota</taxon>
        <taxon>Metazoa</taxon>
        <taxon>Chordata</taxon>
        <taxon>Craniata</taxon>
        <taxon>Vertebrata</taxon>
        <taxon>Euteleostomi</taxon>
        <taxon>Actinopterygii</taxon>
        <taxon>Neopterygii</taxon>
        <taxon>Teleostei</taxon>
        <taxon>Anguilliformes</taxon>
        <taxon>Synaphobranchidae</taxon>
        <taxon>Synaphobranchus</taxon>
    </lineage>
</organism>
<dbReference type="Proteomes" id="UP001152622">
    <property type="component" value="Chromosome 15"/>
</dbReference>
<dbReference type="Pfam" id="PF01108">
    <property type="entry name" value="Tissue_fac"/>
    <property type="match status" value="1"/>
</dbReference>
<dbReference type="Gene3D" id="2.60.40.10">
    <property type="entry name" value="Immunoglobulins"/>
    <property type="match status" value="1"/>
</dbReference>
<dbReference type="PANTHER" id="PTHR20859">
    <property type="entry name" value="INTERFERON/INTERLEUKIN RECEPTOR"/>
    <property type="match status" value="1"/>
</dbReference>
<evidence type="ECO:0000313" key="4">
    <source>
        <dbReference type="Proteomes" id="UP001152622"/>
    </source>
</evidence>
<proteinExistence type="predicted"/>
<accession>A0A9Q1EMZ3</accession>
<dbReference type="GO" id="GO:0005886">
    <property type="term" value="C:plasma membrane"/>
    <property type="evidence" value="ECO:0007669"/>
    <property type="project" value="TreeGrafter"/>
</dbReference>
<keyword evidence="1" id="KW-0732">Signal</keyword>
<dbReference type="OrthoDB" id="10007376at2759"/>
<comment type="caution">
    <text evidence="3">The sequence shown here is derived from an EMBL/GenBank/DDBJ whole genome shotgun (WGS) entry which is preliminary data.</text>
</comment>
<dbReference type="SUPFAM" id="SSF49265">
    <property type="entry name" value="Fibronectin type III"/>
    <property type="match status" value="1"/>
</dbReference>
<evidence type="ECO:0000256" key="1">
    <source>
        <dbReference type="SAM" id="SignalP"/>
    </source>
</evidence>
<feature type="signal peptide" evidence="1">
    <location>
        <begin position="1"/>
        <end position="17"/>
    </location>
</feature>
<feature type="domain" description="Fibronectin type-III" evidence="2">
    <location>
        <begin position="6"/>
        <end position="104"/>
    </location>
</feature>
<evidence type="ECO:0000313" key="3">
    <source>
        <dbReference type="EMBL" id="KAJ8341707.1"/>
    </source>
</evidence>
<dbReference type="InterPro" id="IPR050650">
    <property type="entry name" value="Type-II_Cytokine-TF_Rcpt"/>
</dbReference>
<keyword evidence="4" id="KW-1185">Reference proteome</keyword>
<dbReference type="PANTHER" id="PTHR20859:SF53">
    <property type="entry name" value="INTERLEUKIN-22 RECEPTOR SUBUNIT ALPHA-1"/>
    <property type="match status" value="1"/>
</dbReference>
<dbReference type="InterPro" id="IPR013783">
    <property type="entry name" value="Ig-like_fold"/>
</dbReference>
<dbReference type="InterPro" id="IPR036116">
    <property type="entry name" value="FN3_sf"/>
</dbReference>
<name>A0A9Q1EMZ3_SYNKA</name>
<protein>
    <recommendedName>
        <fullName evidence="2">Fibronectin type-III domain-containing protein</fullName>
    </recommendedName>
</protein>
<dbReference type="GO" id="GO:0004896">
    <property type="term" value="F:cytokine receptor activity"/>
    <property type="evidence" value="ECO:0007669"/>
    <property type="project" value="TreeGrafter"/>
</dbReference>
<dbReference type="InterPro" id="IPR003961">
    <property type="entry name" value="FN3_dom"/>
</dbReference>
<feature type="chain" id="PRO_5040200839" description="Fibronectin type-III domain-containing protein" evidence="1">
    <location>
        <begin position="18"/>
        <end position="198"/>
    </location>
</feature>
<dbReference type="EMBL" id="JAINUF010000015">
    <property type="protein sequence ID" value="KAJ8341707.1"/>
    <property type="molecule type" value="Genomic_DNA"/>
</dbReference>
<evidence type="ECO:0000259" key="2">
    <source>
        <dbReference type="Pfam" id="PF01108"/>
    </source>
</evidence>
<gene>
    <name evidence="3" type="ORF">SKAU_G00339980</name>
</gene>